<dbReference type="STRING" id="1385521.N803_07585"/>
<evidence type="ECO:0000313" key="2">
    <source>
        <dbReference type="EMBL" id="KGN38591.1"/>
    </source>
</evidence>
<dbReference type="InterPro" id="IPR001375">
    <property type="entry name" value="Peptidase_S9_cat"/>
</dbReference>
<dbReference type="GO" id="GO:0008236">
    <property type="term" value="F:serine-type peptidase activity"/>
    <property type="evidence" value="ECO:0007669"/>
    <property type="project" value="InterPro"/>
</dbReference>
<accession>A0A0A0JSJ9</accession>
<reference evidence="2 3" key="1">
    <citation type="submission" date="2013-08" db="EMBL/GenBank/DDBJ databases">
        <title>The genome sequence of Knoellia subterranea.</title>
        <authorList>
            <person name="Zhu W."/>
            <person name="Wang G."/>
        </authorList>
    </citation>
    <scope>NUCLEOTIDE SEQUENCE [LARGE SCALE GENOMIC DNA]</scope>
    <source>
        <strain evidence="2 3">KCTC 19937</strain>
    </source>
</reference>
<dbReference type="InterPro" id="IPR029058">
    <property type="entry name" value="AB_hydrolase_fold"/>
</dbReference>
<evidence type="ECO:0000313" key="3">
    <source>
        <dbReference type="Proteomes" id="UP000030011"/>
    </source>
</evidence>
<dbReference type="RefSeq" id="WP_035902972.1">
    <property type="nucleotide sequence ID" value="NZ_AVPK01000002.1"/>
</dbReference>
<dbReference type="Gene3D" id="2.120.10.30">
    <property type="entry name" value="TolB, C-terminal domain"/>
    <property type="match status" value="1"/>
</dbReference>
<dbReference type="InterPro" id="IPR011042">
    <property type="entry name" value="6-blade_b-propeller_TolB-like"/>
</dbReference>
<sequence>MSTLPFGSWPSPLSASDLTAATRRLDEVRVDGPDTYWIEGRPWENGREVLVRHSGATGEVEDVVGAGVNVRSRVHEYGGGPYAVRDGVVVVTTVPDLRVDVVESDGGLRAITPEGGFRYGGLVLGDGFALAVREDHSAGGEPVNTLVQLRLDGDNADGGRVLWEGTDFVSRPALSDDGSQVAVVTWDHPNMPWDTTTLRRAALTNEGPLEWTVVAGHDEVSVGQPRFAPDGSLWFSSDESGWWNLKRDNGSGVVSVHSVEADLMMPQWGLGMSDFAFVDDSRLLVHWWADEVGHLGVLDAGSGAITQLDLAGVQFDQLQAADGDIVVRMGTLDELPVIVRGPAGGTLTTIRRSSDEGLDPAYASTAQPWTWTNSAGLPAHGVFLPPTNPDASGPEGELPPLLIFVHGGPTSRTEAGLQLARAFWTTRGFAVLDVNYSGSTGYGREYRNRLRGQWGVVDNDDIITGARSLAAAGLVDGVRLAIRGGSAGGYAVLRALTTSDAFAAGTSYFGVADLEGLATDTHKFESRYLDQVVGPYPDAKDVYVERSPIHHLDSVHAAVLLLQGGEDKVVLPNQAEAMAAGMRAAGQDVDLVIYPDEGHGFRAASAIEDSLTRELAFYGRVLGFTPA</sequence>
<evidence type="ECO:0000259" key="1">
    <source>
        <dbReference type="Pfam" id="PF00326"/>
    </source>
</evidence>
<dbReference type="SUPFAM" id="SSF82171">
    <property type="entry name" value="DPP6 N-terminal domain-like"/>
    <property type="match status" value="1"/>
</dbReference>
<feature type="domain" description="Peptidase S9 prolyl oligopeptidase catalytic" evidence="1">
    <location>
        <begin position="422"/>
        <end position="623"/>
    </location>
</feature>
<dbReference type="SUPFAM" id="SSF53474">
    <property type="entry name" value="alpha/beta-Hydrolases"/>
    <property type="match status" value="1"/>
</dbReference>
<dbReference type="Pfam" id="PF00326">
    <property type="entry name" value="Peptidase_S9"/>
    <property type="match status" value="1"/>
</dbReference>
<dbReference type="Proteomes" id="UP000030011">
    <property type="component" value="Unassembled WGS sequence"/>
</dbReference>
<dbReference type="AlphaFoldDB" id="A0A0A0JSJ9"/>
<gene>
    <name evidence="2" type="ORF">N803_07585</name>
</gene>
<dbReference type="EMBL" id="AVPK01000002">
    <property type="protein sequence ID" value="KGN38591.1"/>
    <property type="molecule type" value="Genomic_DNA"/>
</dbReference>
<organism evidence="2 3">
    <name type="scientific">Knoellia subterranea KCTC 19937</name>
    <dbReference type="NCBI Taxonomy" id="1385521"/>
    <lineage>
        <taxon>Bacteria</taxon>
        <taxon>Bacillati</taxon>
        <taxon>Actinomycetota</taxon>
        <taxon>Actinomycetes</taxon>
        <taxon>Micrococcales</taxon>
        <taxon>Intrasporangiaceae</taxon>
        <taxon>Knoellia</taxon>
    </lineage>
</organism>
<comment type="caution">
    <text evidence="2">The sequence shown here is derived from an EMBL/GenBank/DDBJ whole genome shotgun (WGS) entry which is preliminary data.</text>
</comment>
<protein>
    <submittedName>
        <fullName evidence="2">Peptidase</fullName>
    </submittedName>
</protein>
<dbReference type="InterPro" id="IPR050585">
    <property type="entry name" value="Xaa-Pro_dipeptidyl-ppase/CocE"/>
</dbReference>
<dbReference type="PANTHER" id="PTHR43056">
    <property type="entry name" value="PEPTIDASE S9 PROLYL OLIGOPEPTIDASE"/>
    <property type="match status" value="1"/>
</dbReference>
<dbReference type="GO" id="GO:0006508">
    <property type="term" value="P:proteolysis"/>
    <property type="evidence" value="ECO:0007669"/>
    <property type="project" value="InterPro"/>
</dbReference>
<dbReference type="Gene3D" id="3.40.50.1820">
    <property type="entry name" value="alpha/beta hydrolase"/>
    <property type="match status" value="1"/>
</dbReference>
<keyword evidence="3" id="KW-1185">Reference proteome</keyword>
<name>A0A0A0JSJ9_9MICO</name>
<proteinExistence type="predicted"/>
<dbReference type="PANTHER" id="PTHR43056:SF5">
    <property type="entry name" value="PEPTIDASE S9 PROLYL OLIGOPEPTIDASE CATALYTIC DOMAIN-CONTAINING PROTEIN"/>
    <property type="match status" value="1"/>
</dbReference>
<dbReference type="eggNOG" id="COG1506">
    <property type="taxonomic scope" value="Bacteria"/>
</dbReference>